<evidence type="ECO:0000256" key="1">
    <source>
        <dbReference type="ARBA" id="ARBA00022723"/>
    </source>
</evidence>
<evidence type="ECO:0000313" key="9">
    <source>
        <dbReference type="Proteomes" id="UP000736335"/>
    </source>
</evidence>
<evidence type="ECO:0000256" key="6">
    <source>
        <dbReference type="SAM" id="MobiDB-lite"/>
    </source>
</evidence>
<accession>A0A9P6L6W3</accession>
<dbReference type="Proteomes" id="UP000736335">
    <property type="component" value="Unassembled WGS sequence"/>
</dbReference>
<dbReference type="Pfam" id="PF26609">
    <property type="entry name" value="DUF8191"/>
    <property type="match status" value="1"/>
</dbReference>
<keyword evidence="9" id="KW-1185">Reference proteome</keyword>
<organism evidence="8 9">
    <name type="scientific">Thelephora terrestris</name>
    <dbReference type="NCBI Taxonomy" id="56493"/>
    <lineage>
        <taxon>Eukaryota</taxon>
        <taxon>Fungi</taxon>
        <taxon>Dikarya</taxon>
        <taxon>Basidiomycota</taxon>
        <taxon>Agaricomycotina</taxon>
        <taxon>Agaricomycetes</taxon>
        <taxon>Thelephorales</taxon>
        <taxon>Thelephoraceae</taxon>
        <taxon>Thelephora</taxon>
    </lineage>
</organism>
<feature type="region of interest" description="Disordered" evidence="6">
    <location>
        <begin position="154"/>
        <end position="199"/>
    </location>
</feature>
<dbReference type="InterPro" id="IPR013083">
    <property type="entry name" value="Znf_RING/FYVE/PHD"/>
</dbReference>
<dbReference type="AlphaFoldDB" id="A0A9P6L6W3"/>
<dbReference type="OrthoDB" id="6105938at2759"/>
<dbReference type="GO" id="GO:0008270">
    <property type="term" value="F:zinc ion binding"/>
    <property type="evidence" value="ECO:0007669"/>
    <property type="project" value="UniProtKB-KW"/>
</dbReference>
<dbReference type="InterPro" id="IPR017907">
    <property type="entry name" value="Znf_RING_CS"/>
</dbReference>
<dbReference type="EMBL" id="WIUZ02000007">
    <property type="protein sequence ID" value="KAF9785248.1"/>
    <property type="molecule type" value="Genomic_DNA"/>
</dbReference>
<dbReference type="PROSITE" id="PS50089">
    <property type="entry name" value="ZF_RING_2"/>
    <property type="match status" value="1"/>
</dbReference>
<keyword evidence="1" id="KW-0479">Metal-binding</keyword>
<dbReference type="InterPro" id="IPR058504">
    <property type="entry name" value="DUF8191"/>
</dbReference>
<evidence type="ECO:0000256" key="2">
    <source>
        <dbReference type="ARBA" id="ARBA00022771"/>
    </source>
</evidence>
<dbReference type="InterPro" id="IPR001841">
    <property type="entry name" value="Znf_RING"/>
</dbReference>
<evidence type="ECO:0000256" key="4">
    <source>
        <dbReference type="PROSITE-ProRule" id="PRU00175"/>
    </source>
</evidence>
<feature type="coiled-coil region" evidence="5">
    <location>
        <begin position="4"/>
        <end position="55"/>
    </location>
</feature>
<name>A0A9P6L6W3_9AGAM</name>
<sequence>MRLQDEVEKLRDQLQRSKKTIEKQSKVIDELRKELTSSNKVNQEQSKQVEKLKKQSKKGDEFITTVENNLQCLICLDVLSRPFTLSPCGHVLCQGCLQNWFRSAPPAEDEMYDEADPLALVYRTKTCPCCRTAVRSRPTQLFIVKSITSALDKAKPSGSRRCSPPPDPDPWAGIFPDPDDPISTDDEEEDTDEEEEDGYEWMYEEDGYGSNTDEEPYQGDYVPARWQPPLVHVEATDFLFDDLTGEDFKMLRRGATVQMIELFNMSYTHDEGLSIALDDGNRIYPGWNIRLHPSDYTGEEYIDHIVNDVFERGERWNVDERADGTWTAWKLFKESDEGAFDTTDSEEWEAYDDDEEE</sequence>
<evidence type="ECO:0000256" key="3">
    <source>
        <dbReference type="ARBA" id="ARBA00022833"/>
    </source>
</evidence>
<dbReference type="Gene3D" id="3.30.40.10">
    <property type="entry name" value="Zinc/RING finger domain, C3HC4 (zinc finger)"/>
    <property type="match status" value="1"/>
</dbReference>
<feature type="compositionally biased region" description="Acidic residues" evidence="6">
    <location>
        <begin position="177"/>
        <end position="199"/>
    </location>
</feature>
<evidence type="ECO:0000313" key="8">
    <source>
        <dbReference type="EMBL" id="KAF9785248.1"/>
    </source>
</evidence>
<keyword evidence="2 4" id="KW-0863">Zinc-finger</keyword>
<dbReference type="GO" id="GO:0004842">
    <property type="term" value="F:ubiquitin-protein transferase activity"/>
    <property type="evidence" value="ECO:0007669"/>
    <property type="project" value="TreeGrafter"/>
</dbReference>
<feature type="domain" description="RING-type" evidence="7">
    <location>
        <begin position="72"/>
        <end position="131"/>
    </location>
</feature>
<gene>
    <name evidence="8" type="ORF">BJ322DRAFT_1100114</name>
</gene>
<protein>
    <recommendedName>
        <fullName evidence="7">RING-type domain-containing protein</fullName>
    </recommendedName>
</protein>
<dbReference type="SUPFAM" id="SSF57850">
    <property type="entry name" value="RING/U-box"/>
    <property type="match status" value="1"/>
</dbReference>
<reference evidence="8" key="2">
    <citation type="submission" date="2020-11" db="EMBL/GenBank/DDBJ databases">
        <authorList>
            <consortium name="DOE Joint Genome Institute"/>
            <person name="Kuo A."/>
            <person name="Miyauchi S."/>
            <person name="Kiss E."/>
            <person name="Drula E."/>
            <person name="Kohler A."/>
            <person name="Sanchez-Garcia M."/>
            <person name="Andreopoulos B."/>
            <person name="Barry K.W."/>
            <person name="Bonito G."/>
            <person name="Buee M."/>
            <person name="Carver A."/>
            <person name="Chen C."/>
            <person name="Cichocki N."/>
            <person name="Clum A."/>
            <person name="Culley D."/>
            <person name="Crous P.W."/>
            <person name="Fauchery L."/>
            <person name="Girlanda M."/>
            <person name="Hayes R."/>
            <person name="Keri Z."/>
            <person name="Labutti K."/>
            <person name="Lipzen A."/>
            <person name="Lombard V."/>
            <person name="Magnuson J."/>
            <person name="Maillard F."/>
            <person name="Morin E."/>
            <person name="Murat C."/>
            <person name="Nolan M."/>
            <person name="Ohm R."/>
            <person name="Pangilinan J."/>
            <person name="Pereira M."/>
            <person name="Perotto S."/>
            <person name="Peter M."/>
            <person name="Riley R."/>
            <person name="Sitrit Y."/>
            <person name="Stielow B."/>
            <person name="Szollosi G."/>
            <person name="Zifcakova L."/>
            <person name="Stursova M."/>
            <person name="Spatafora J.W."/>
            <person name="Tedersoo L."/>
            <person name="Vaario L.-M."/>
            <person name="Yamada A."/>
            <person name="Yan M."/>
            <person name="Wang P."/>
            <person name="Xu J."/>
            <person name="Bruns T."/>
            <person name="Baldrian P."/>
            <person name="Vilgalys R."/>
            <person name="Henrissat B."/>
            <person name="Grigoriev I.V."/>
            <person name="Hibbett D."/>
            <person name="Nagy L.G."/>
            <person name="Martin F.M."/>
        </authorList>
    </citation>
    <scope>NUCLEOTIDE SEQUENCE</scope>
    <source>
        <strain evidence="8">UH-Tt-Lm1</strain>
    </source>
</reference>
<dbReference type="PANTHER" id="PTHR12109:SF3">
    <property type="entry name" value="RING FINGER PROTEIN 141"/>
    <property type="match status" value="1"/>
</dbReference>
<dbReference type="GO" id="GO:0051865">
    <property type="term" value="P:protein autoubiquitination"/>
    <property type="evidence" value="ECO:0007669"/>
    <property type="project" value="TreeGrafter"/>
</dbReference>
<evidence type="ECO:0000259" key="7">
    <source>
        <dbReference type="PROSITE" id="PS50089"/>
    </source>
</evidence>
<dbReference type="PROSITE" id="PS00518">
    <property type="entry name" value="ZF_RING_1"/>
    <property type="match status" value="1"/>
</dbReference>
<feature type="region of interest" description="Disordered" evidence="6">
    <location>
        <begin position="337"/>
        <end position="357"/>
    </location>
</feature>
<dbReference type="Pfam" id="PF13923">
    <property type="entry name" value="zf-C3HC4_2"/>
    <property type="match status" value="1"/>
</dbReference>
<dbReference type="InterPro" id="IPR047126">
    <property type="entry name" value="RNF141-like"/>
</dbReference>
<proteinExistence type="predicted"/>
<comment type="caution">
    <text evidence="8">The sequence shown here is derived from an EMBL/GenBank/DDBJ whole genome shotgun (WGS) entry which is preliminary data.</text>
</comment>
<reference evidence="8" key="1">
    <citation type="journal article" date="2020" name="Nat. Commun.">
        <title>Large-scale genome sequencing of mycorrhizal fungi provides insights into the early evolution of symbiotic traits.</title>
        <authorList>
            <person name="Miyauchi S."/>
            <person name="Kiss E."/>
            <person name="Kuo A."/>
            <person name="Drula E."/>
            <person name="Kohler A."/>
            <person name="Sanchez-Garcia M."/>
            <person name="Morin E."/>
            <person name="Andreopoulos B."/>
            <person name="Barry K.W."/>
            <person name="Bonito G."/>
            <person name="Buee M."/>
            <person name="Carver A."/>
            <person name="Chen C."/>
            <person name="Cichocki N."/>
            <person name="Clum A."/>
            <person name="Culley D."/>
            <person name="Crous P.W."/>
            <person name="Fauchery L."/>
            <person name="Girlanda M."/>
            <person name="Hayes R.D."/>
            <person name="Keri Z."/>
            <person name="LaButti K."/>
            <person name="Lipzen A."/>
            <person name="Lombard V."/>
            <person name="Magnuson J."/>
            <person name="Maillard F."/>
            <person name="Murat C."/>
            <person name="Nolan M."/>
            <person name="Ohm R.A."/>
            <person name="Pangilinan J."/>
            <person name="Pereira M.F."/>
            <person name="Perotto S."/>
            <person name="Peter M."/>
            <person name="Pfister S."/>
            <person name="Riley R."/>
            <person name="Sitrit Y."/>
            <person name="Stielow J.B."/>
            <person name="Szollosi G."/>
            <person name="Zifcakova L."/>
            <person name="Stursova M."/>
            <person name="Spatafora J.W."/>
            <person name="Tedersoo L."/>
            <person name="Vaario L.M."/>
            <person name="Yamada A."/>
            <person name="Yan M."/>
            <person name="Wang P."/>
            <person name="Xu J."/>
            <person name="Bruns T."/>
            <person name="Baldrian P."/>
            <person name="Vilgalys R."/>
            <person name="Dunand C."/>
            <person name="Henrissat B."/>
            <person name="Grigoriev I.V."/>
            <person name="Hibbett D."/>
            <person name="Nagy L.G."/>
            <person name="Martin F.M."/>
        </authorList>
    </citation>
    <scope>NUCLEOTIDE SEQUENCE</scope>
    <source>
        <strain evidence="8">UH-Tt-Lm1</strain>
    </source>
</reference>
<keyword evidence="3" id="KW-0862">Zinc</keyword>
<dbReference type="PANTHER" id="PTHR12109">
    <property type="entry name" value="RING FINGER PROTEIN 141-RELATED"/>
    <property type="match status" value="1"/>
</dbReference>
<dbReference type="SMART" id="SM00184">
    <property type="entry name" value="RING"/>
    <property type="match status" value="1"/>
</dbReference>
<keyword evidence="5" id="KW-0175">Coiled coil</keyword>
<evidence type="ECO:0000256" key="5">
    <source>
        <dbReference type="SAM" id="Coils"/>
    </source>
</evidence>